<feature type="transmembrane region" description="Helical" evidence="1">
    <location>
        <begin position="74"/>
        <end position="94"/>
    </location>
</feature>
<accession>A0A0W1SPQ9</accession>
<organism evidence="3 4">
    <name type="scientific">Haloferax profundi</name>
    <dbReference type="NCBI Taxonomy" id="1544718"/>
    <lineage>
        <taxon>Archaea</taxon>
        <taxon>Methanobacteriati</taxon>
        <taxon>Methanobacteriota</taxon>
        <taxon>Stenosarchaea group</taxon>
        <taxon>Halobacteria</taxon>
        <taxon>Halobacteriales</taxon>
        <taxon>Haloferacaceae</taxon>
        <taxon>Haloferax</taxon>
    </lineage>
</organism>
<keyword evidence="1" id="KW-0472">Membrane</keyword>
<proteinExistence type="predicted"/>
<comment type="caution">
    <text evidence="3">The sequence shown here is derived from an EMBL/GenBank/DDBJ whole genome shotgun (WGS) entry which is preliminary data.</text>
</comment>
<dbReference type="OrthoDB" id="292982at2157"/>
<dbReference type="Pfam" id="PF26247">
    <property type="entry name" value="DUF8058"/>
    <property type="match status" value="1"/>
</dbReference>
<keyword evidence="4" id="KW-1185">Reference proteome</keyword>
<evidence type="ECO:0000313" key="4">
    <source>
        <dbReference type="Proteomes" id="UP000053157"/>
    </source>
</evidence>
<evidence type="ECO:0000259" key="2">
    <source>
        <dbReference type="Pfam" id="PF26247"/>
    </source>
</evidence>
<evidence type="ECO:0000313" key="3">
    <source>
        <dbReference type="EMBL" id="KTG28346.1"/>
    </source>
</evidence>
<feature type="transmembrane region" description="Helical" evidence="1">
    <location>
        <begin position="100"/>
        <end position="119"/>
    </location>
</feature>
<protein>
    <recommendedName>
        <fullName evidence="2">DUF8058 domain-containing protein</fullName>
    </recommendedName>
</protein>
<evidence type="ECO:0000256" key="1">
    <source>
        <dbReference type="SAM" id="Phobius"/>
    </source>
</evidence>
<dbReference type="RefSeq" id="WP_058571782.1">
    <property type="nucleotide sequence ID" value="NZ_LOPV01000139.1"/>
</dbReference>
<feature type="transmembrane region" description="Helical" evidence="1">
    <location>
        <begin position="39"/>
        <end position="62"/>
    </location>
</feature>
<keyword evidence="1" id="KW-0812">Transmembrane</keyword>
<sequence length="130" mass="14098">MNWERLVAVYALVVGVAILGLWVGLVVTNQATELRTEPFSMFTHLVAEGLTAVTLLGAGIGLVRGTVWARPLSLVAFGMLLYAVINSAGYYAQIGEVGPMLVFSALAFTTVVALGWSLMDARYETRRMSW</sequence>
<name>A0A0W1SPQ9_9EURY</name>
<keyword evidence="1" id="KW-1133">Transmembrane helix</keyword>
<dbReference type="AlphaFoldDB" id="A0A0W1SPQ9"/>
<reference evidence="3 4" key="1">
    <citation type="submission" date="2015-12" db="EMBL/GenBank/DDBJ databases">
        <title>Haloferax profundi sp. nov. isolated from the Discovery deep brine-seawater interface in the Red Sea.</title>
        <authorList>
            <person name="Zhang G."/>
            <person name="Stingl U."/>
            <person name="Rashid M."/>
        </authorList>
    </citation>
    <scope>NUCLEOTIDE SEQUENCE [LARGE SCALE GENOMIC DNA]</scope>
    <source>
        <strain evidence="3 4">SB29</strain>
    </source>
</reference>
<dbReference type="Proteomes" id="UP000053157">
    <property type="component" value="Unassembled WGS sequence"/>
</dbReference>
<feature type="transmembrane region" description="Helical" evidence="1">
    <location>
        <begin position="7"/>
        <end position="27"/>
    </location>
</feature>
<dbReference type="EMBL" id="LOPV01000139">
    <property type="protein sequence ID" value="KTG28346.1"/>
    <property type="molecule type" value="Genomic_DNA"/>
</dbReference>
<gene>
    <name evidence="3" type="ORF">AUR66_12115</name>
</gene>
<dbReference type="InterPro" id="IPR058371">
    <property type="entry name" value="DUF8058"/>
</dbReference>
<feature type="domain" description="DUF8058" evidence="2">
    <location>
        <begin position="1"/>
        <end position="128"/>
    </location>
</feature>